<dbReference type="InterPro" id="IPR019775">
    <property type="entry name" value="WD40_repeat_CS"/>
</dbReference>
<organism evidence="5 6">
    <name type="scientific">Boletus edulis BED1</name>
    <dbReference type="NCBI Taxonomy" id="1328754"/>
    <lineage>
        <taxon>Eukaryota</taxon>
        <taxon>Fungi</taxon>
        <taxon>Dikarya</taxon>
        <taxon>Basidiomycota</taxon>
        <taxon>Agaricomycotina</taxon>
        <taxon>Agaricomycetes</taxon>
        <taxon>Agaricomycetidae</taxon>
        <taxon>Boletales</taxon>
        <taxon>Boletineae</taxon>
        <taxon>Boletaceae</taxon>
        <taxon>Boletoideae</taxon>
        <taxon>Boletus</taxon>
    </lineage>
</organism>
<reference evidence="5" key="1">
    <citation type="submission" date="2019-10" db="EMBL/GenBank/DDBJ databases">
        <authorList>
            <consortium name="DOE Joint Genome Institute"/>
            <person name="Kuo A."/>
            <person name="Miyauchi S."/>
            <person name="Kiss E."/>
            <person name="Drula E."/>
            <person name="Kohler A."/>
            <person name="Sanchez-Garcia M."/>
            <person name="Andreopoulos B."/>
            <person name="Barry K.W."/>
            <person name="Bonito G."/>
            <person name="Buee M."/>
            <person name="Carver A."/>
            <person name="Chen C."/>
            <person name="Cichocki N."/>
            <person name="Clum A."/>
            <person name="Culley D."/>
            <person name="Crous P.W."/>
            <person name="Fauchery L."/>
            <person name="Girlanda M."/>
            <person name="Hayes R."/>
            <person name="Keri Z."/>
            <person name="LaButti K."/>
            <person name="Lipzen A."/>
            <person name="Lombard V."/>
            <person name="Magnuson J."/>
            <person name="Maillard F."/>
            <person name="Morin E."/>
            <person name="Murat C."/>
            <person name="Nolan M."/>
            <person name="Ohm R."/>
            <person name="Pangilinan J."/>
            <person name="Pereira M."/>
            <person name="Perotto S."/>
            <person name="Peter M."/>
            <person name="Riley R."/>
            <person name="Sitrit Y."/>
            <person name="Stielow B."/>
            <person name="Szollosi G."/>
            <person name="Zifcakova L."/>
            <person name="Stursova M."/>
            <person name="Spatafora J.W."/>
            <person name="Tedersoo L."/>
            <person name="Vaario L.-M."/>
            <person name="Yamada A."/>
            <person name="Yan M."/>
            <person name="Wang P."/>
            <person name="Xu J."/>
            <person name="Bruns T."/>
            <person name="Baldrian P."/>
            <person name="Vilgalys R."/>
            <person name="Henrissat B."/>
            <person name="Grigoriev I.V."/>
            <person name="Hibbett D."/>
            <person name="Nagy L.G."/>
            <person name="Martin F.M."/>
        </authorList>
    </citation>
    <scope>NUCLEOTIDE SEQUENCE</scope>
    <source>
        <strain evidence="5">BED1</strain>
    </source>
</reference>
<comment type="caution">
    <text evidence="5">The sequence shown here is derived from an EMBL/GenBank/DDBJ whole genome shotgun (WGS) entry which is preliminary data.</text>
</comment>
<feature type="repeat" description="WD" evidence="3">
    <location>
        <begin position="1109"/>
        <end position="1150"/>
    </location>
</feature>
<dbReference type="InterPro" id="IPR020472">
    <property type="entry name" value="WD40_PAC1"/>
</dbReference>
<proteinExistence type="predicted"/>
<feature type="repeat" description="WD" evidence="3">
    <location>
        <begin position="979"/>
        <end position="1020"/>
    </location>
</feature>
<keyword evidence="6" id="KW-1185">Reference proteome</keyword>
<feature type="domain" description="Nephrocystin 3-like N-terminal" evidence="4">
    <location>
        <begin position="348"/>
        <end position="505"/>
    </location>
</feature>
<feature type="repeat" description="WD" evidence="3">
    <location>
        <begin position="1072"/>
        <end position="1106"/>
    </location>
</feature>
<dbReference type="InterPro" id="IPR056884">
    <property type="entry name" value="NPHP3-like_N"/>
</dbReference>
<evidence type="ECO:0000313" key="6">
    <source>
        <dbReference type="Proteomes" id="UP001194468"/>
    </source>
</evidence>
<name>A0AAD4BNC6_BOLED</name>
<evidence type="ECO:0000256" key="3">
    <source>
        <dbReference type="PROSITE-ProRule" id="PRU00221"/>
    </source>
</evidence>
<dbReference type="Gene3D" id="2.130.10.10">
    <property type="entry name" value="YVTN repeat-like/Quinoprotein amine dehydrogenase"/>
    <property type="match status" value="4"/>
</dbReference>
<dbReference type="SUPFAM" id="SSF50978">
    <property type="entry name" value="WD40 repeat-like"/>
    <property type="match status" value="1"/>
</dbReference>
<dbReference type="PROSITE" id="PS50294">
    <property type="entry name" value="WD_REPEATS_REGION"/>
    <property type="match status" value="7"/>
</dbReference>
<evidence type="ECO:0000256" key="2">
    <source>
        <dbReference type="ARBA" id="ARBA00022737"/>
    </source>
</evidence>
<dbReference type="CDD" id="cd00200">
    <property type="entry name" value="WD40"/>
    <property type="match status" value="1"/>
</dbReference>
<dbReference type="Gene3D" id="3.40.50.300">
    <property type="entry name" value="P-loop containing nucleotide triphosphate hydrolases"/>
    <property type="match status" value="1"/>
</dbReference>
<dbReference type="InterPro" id="IPR001680">
    <property type="entry name" value="WD40_rpt"/>
</dbReference>
<dbReference type="PROSITE" id="PS00678">
    <property type="entry name" value="WD_REPEATS_1"/>
    <property type="match status" value="3"/>
</dbReference>
<sequence length="1353" mass="150706">MGHPNRGAPDDLQVINVDLSVIKADLPAFANEWSKCFIQIYVDGSPNPVRTKATKRAGQHEWGERFSLPARSETILRFELKRKTLLRHQSLAFAEAPISDLLANRQQSGGPDQDLSILLRPHLGKEIEKSDHWRLLLRLHEIGIIREVLEQQHGESVESSMAEIVVKLEAFMTVGDALAELNPYAKIAWKMVSAFYTIIKGQVDRYARLEDLGSLMRDSYAFVENIKSFPEKILTLEGTIRTLLSQTVECTMFLRECSGHGFGERMMSSAWTDRQINGFMQSFASLKQSLETGTSIQAALVCFRLDKNVNKLLNTQALLKLGPADMDDAARTECLPNTRMDILAEIFTWISIPTTKDNVYWLHGFPGAGKSTIATSVANIFRDLRRLGAFAFFTRGVAARNDPALLIRTLAYQLGEFDHRIGSAIAKVIEDVPSIKQAPLRWQFQKLLVEPFANLEDCLREGPILIVIEALDECGQSAAREELLRVLASASPRLPPTIRIFITSRAERDIRSAFRNQPHIFVREIDIKSPTNEKDVQTYIHHRLVDIRLQNEWLDLPSDWPGKARTGALALRASGLFIWASTACRYIEKGQDPEERLSQLEHASLYGDAEAALDGIYITALESAGRWDDIAFATDFREIMGLIIVAEDPLTAHTIDLLNADVESRRRRPCLHTIRHLGAVLQWGENQPICVMHPSFADFITERRRCGSDAWFIDCRAQHLRIARLCITRLRKVLKKNMCGLKLSTSGWKVQLPEDVVYPARYWVNHLCNSKTHAEEVLAEEIYSLLHSHFLHWIEVMTVMRKARQTIGLVIRLKEWVDTHYGDHGALREFAKDAVRFCQAYTHVYEQHPLLVYQSALPFTPMTTTVFQTFKDDPEIPVVAGGFRERWSPILTEFGRPGGNVASISCSSDGQYIASTNSRNIFIWDSESGELVTKPMQAGKSDFTVIAFSPNNQHVASGSTDGRVKLWDALSGEQVGSALEQHSEPVYALAFSNDANMLVSASKDQTIVVWNANDSSMIHAPLTGHRKTILTLAFSPVGSRFASGSRDRSIRIWDAAIGGAALSNIVHSWGTVTSLAYTPDGNRIVSGSDDRTIRVWDAQQGTLLYNPVFKGHNSDIFSISISPNGTLLASGSKDTSVRLWDISTGTELSHLIRQHRLPVRCVTFSHDGKRIVTGSNDAMVRVWDVESVGSMGTPRLHKGLVAHIAFSADGTRVLSGGLDKTVRVWCAESGRALMDPLRLGREVSTVAFDDDEHGERGGVRILATDKGGTVFAWNMATREPLTASASDHPTLHAREGKLILQGKWIVDKTTNEALSLLPNMSPAKARASHGNKIAIGLANGSIVILHFPQLLES</sequence>
<evidence type="ECO:0000259" key="4">
    <source>
        <dbReference type="Pfam" id="PF24883"/>
    </source>
</evidence>
<feature type="repeat" description="WD" evidence="3">
    <location>
        <begin position="1194"/>
        <end position="1235"/>
    </location>
</feature>
<dbReference type="PRINTS" id="PR00320">
    <property type="entry name" value="GPROTEINBRPT"/>
</dbReference>
<dbReference type="Proteomes" id="UP001194468">
    <property type="component" value="Unassembled WGS sequence"/>
</dbReference>
<keyword evidence="2" id="KW-0677">Repeat</keyword>
<accession>A0AAD4BNC6</accession>
<dbReference type="PROSITE" id="PS50082">
    <property type="entry name" value="WD_REPEATS_2"/>
    <property type="match status" value="7"/>
</dbReference>
<feature type="repeat" description="WD" evidence="3">
    <location>
        <begin position="1152"/>
        <end position="1193"/>
    </location>
</feature>
<dbReference type="Pfam" id="PF24883">
    <property type="entry name" value="NPHP3_N"/>
    <property type="match status" value="1"/>
</dbReference>
<feature type="repeat" description="WD" evidence="3">
    <location>
        <begin position="1022"/>
        <end position="1054"/>
    </location>
</feature>
<dbReference type="SUPFAM" id="SSF52540">
    <property type="entry name" value="P-loop containing nucleoside triphosphate hydrolases"/>
    <property type="match status" value="1"/>
</dbReference>
<dbReference type="InterPro" id="IPR027417">
    <property type="entry name" value="P-loop_NTPase"/>
</dbReference>
<gene>
    <name evidence="5" type="ORF">L210DRAFT_3648466</name>
</gene>
<dbReference type="Pfam" id="PF00400">
    <property type="entry name" value="WD40"/>
    <property type="match status" value="8"/>
</dbReference>
<dbReference type="PANTHER" id="PTHR19848:SF8">
    <property type="entry name" value="F-BOX AND WD REPEAT DOMAIN CONTAINING 7"/>
    <property type="match status" value="1"/>
</dbReference>
<protein>
    <recommendedName>
        <fullName evidence="4">Nephrocystin 3-like N-terminal domain-containing protein</fullName>
    </recommendedName>
</protein>
<reference evidence="5" key="2">
    <citation type="journal article" date="2020" name="Nat. Commun.">
        <title>Large-scale genome sequencing of mycorrhizal fungi provides insights into the early evolution of symbiotic traits.</title>
        <authorList>
            <person name="Miyauchi S."/>
            <person name="Kiss E."/>
            <person name="Kuo A."/>
            <person name="Drula E."/>
            <person name="Kohler A."/>
            <person name="Sanchez-Garcia M."/>
            <person name="Morin E."/>
            <person name="Andreopoulos B."/>
            <person name="Barry K.W."/>
            <person name="Bonito G."/>
            <person name="Buee M."/>
            <person name="Carver A."/>
            <person name="Chen C."/>
            <person name="Cichocki N."/>
            <person name="Clum A."/>
            <person name="Culley D."/>
            <person name="Crous P.W."/>
            <person name="Fauchery L."/>
            <person name="Girlanda M."/>
            <person name="Hayes R.D."/>
            <person name="Keri Z."/>
            <person name="LaButti K."/>
            <person name="Lipzen A."/>
            <person name="Lombard V."/>
            <person name="Magnuson J."/>
            <person name="Maillard F."/>
            <person name="Murat C."/>
            <person name="Nolan M."/>
            <person name="Ohm R.A."/>
            <person name="Pangilinan J."/>
            <person name="Pereira M.F."/>
            <person name="Perotto S."/>
            <person name="Peter M."/>
            <person name="Pfister S."/>
            <person name="Riley R."/>
            <person name="Sitrit Y."/>
            <person name="Stielow J.B."/>
            <person name="Szollosi G."/>
            <person name="Zifcakova L."/>
            <person name="Stursova M."/>
            <person name="Spatafora J.W."/>
            <person name="Tedersoo L."/>
            <person name="Vaario L.M."/>
            <person name="Yamada A."/>
            <person name="Yan M."/>
            <person name="Wang P."/>
            <person name="Xu J."/>
            <person name="Bruns T."/>
            <person name="Baldrian P."/>
            <person name="Vilgalys R."/>
            <person name="Dunand C."/>
            <person name="Henrissat B."/>
            <person name="Grigoriev I.V."/>
            <person name="Hibbett D."/>
            <person name="Nagy L.G."/>
            <person name="Martin F.M."/>
        </authorList>
    </citation>
    <scope>NUCLEOTIDE SEQUENCE</scope>
    <source>
        <strain evidence="5">BED1</strain>
    </source>
</reference>
<dbReference type="EMBL" id="WHUW01000024">
    <property type="protein sequence ID" value="KAF8435798.1"/>
    <property type="molecule type" value="Genomic_DNA"/>
</dbReference>
<evidence type="ECO:0000313" key="5">
    <source>
        <dbReference type="EMBL" id="KAF8435798.1"/>
    </source>
</evidence>
<dbReference type="PANTHER" id="PTHR19848">
    <property type="entry name" value="WD40 REPEAT PROTEIN"/>
    <property type="match status" value="1"/>
</dbReference>
<feature type="repeat" description="WD" evidence="3">
    <location>
        <begin position="936"/>
        <end position="977"/>
    </location>
</feature>
<dbReference type="InterPro" id="IPR036322">
    <property type="entry name" value="WD40_repeat_dom_sf"/>
</dbReference>
<keyword evidence="1 3" id="KW-0853">WD repeat</keyword>
<dbReference type="SMART" id="SM00320">
    <property type="entry name" value="WD40"/>
    <property type="match status" value="9"/>
</dbReference>
<dbReference type="InterPro" id="IPR015943">
    <property type="entry name" value="WD40/YVTN_repeat-like_dom_sf"/>
</dbReference>
<evidence type="ECO:0000256" key="1">
    <source>
        <dbReference type="ARBA" id="ARBA00022574"/>
    </source>
</evidence>